<sequence>MLVKYDDTVQRNPHILTAEVDDEVVMMSADQGQYFGLSAVGVDIWNLAERPIQVSEVIGRLCQDYDVSIEKCEADTLPFLNEMIAAGLMEIVE</sequence>
<accession>A0A4R6I5B5</accession>
<name>A0A4R6I5B5_9GAMM</name>
<dbReference type="Proteomes" id="UP000295150">
    <property type="component" value="Unassembled WGS sequence"/>
</dbReference>
<protein>
    <submittedName>
        <fullName evidence="1">Coenzyme PQQ synthesis protein D (PqqD)</fullName>
    </submittedName>
</protein>
<reference evidence="1 2" key="1">
    <citation type="submission" date="2019-03" db="EMBL/GenBank/DDBJ databases">
        <title>Freshwater and sediment microbial communities from various areas in North America, analyzing microbe dynamics in response to fracking.</title>
        <authorList>
            <person name="Lamendella R."/>
        </authorList>
    </citation>
    <scope>NUCLEOTIDE SEQUENCE [LARGE SCALE GENOMIC DNA]</scope>
    <source>
        <strain evidence="1 2">1_TX</strain>
    </source>
</reference>
<gene>
    <name evidence="1" type="ORF">DFO68_101183</name>
</gene>
<proteinExistence type="predicted"/>
<dbReference type="Pfam" id="PF05402">
    <property type="entry name" value="PqqD"/>
    <property type="match status" value="1"/>
</dbReference>
<evidence type="ECO:0000313" key="1">
    <source>
        <dbReference type="EMBL" id="TDO16654.1"/>
    </source>
</evidence>
<dbReference type="RefSeq" id="WP_133481142.1">
    <property type="nucleotide sequence ID" value="NZ_SNWH01000001.1"/>
</dbReference>
<keyword evidence="2" id="KW-1185">Reference proteome</keyword>
<dbReference type="InterPro" id="IPR041881">
    <property type="entry name" value="PqqD_sf"/>
</dbReference>
<evidence type="ECO:0000313" key="2">
    <source>
        <dbReference type="Proteomes" id="UP000295150"/>
    </source>
</evidence>
<dbReference type="EMBL" id="SNWH01000001">
    <property type="protein sequence ID" value="TDO16654.1"/>
    <property type="molecule type" value="Genomic_DNA"/>
</dbReference>
<dbReference type="Gene3D" id="1.10.10.1150">
    <property type="entry name" value="Coenzyme PQQ synthesis protein D (PqqD)"/>
    <property type="match status" value="1"/>
</dbReference>
<organism evidence="1 2">
    <name type="scientific">Halomonas ventosae</name>
    <dbReference type="NCBI Taxonomy" id="229007"/>
    <lineage>
        <taxon>Bacteria</taxon>
        <taxon>Pseudomonadati</taxon>
        <taxon>Pseudomonadota</taxon>
        <taxon>Gammaproteobacteria</taxon>
        <taxon>Oceanospirillales</taxon>
        <taxon>Halomonadaceae</taxon>
        <taxon>Halomonas</taxon>
    </lineage>
</organism>
<comment type="caution">
    <text evidence="1">The sequence shown here is derived from an EMBL/GenBank/DDBJ whole genome shotgun (WGS) entry which is preliminary data.</text>
</comment>
<dbReference type="AlphaFoldDB" id="A0A4R6I5B5"/>
<dbReference type="InterPro" id="IPR008792">
    <property type="entry name" value="PQQD"/>
</dbReference>
<dbReference type="OrthoDB" id="9800554at2"/>